<dbReference type="PROSITE" id="PS50920">
    <property type="entry name" value="SOLCAR"/>
    <property type="match status" value="3"/>
</dbReference>
<organism evidence="10 11">
    <name type="scientific">Thecamonas trahens ATCC 50062</name>
    <dbReference type="NCBI Taxonomy" id="461836"/>
    <lineage>
        <taxon>Eukaryota</taxon>
        <taxon>Apusozoa</taxon>
        <taxon>Apusomonadida</taxon>
        <taxon>Apusomonadidae</taxon>
        <taxon>Thecamonas</taxon>
    </lineage>
</organism>
<evidence type="ECO:0000256" key="1">
    <source>
        <dbReference type="ARBA" id="ARBA00004141"/>
    </source>
</evidence>
<dbReference type="AlphaFoldDB" id="A0A0L0D9T3"/>
<keyword evidence="6" id="KW-1133">Transmembrane helix</keyword>
<name>A0A0L0D9T3_THETB</name>
<dbReference type="Pfam" id="PF00153">
    <property type="entry name" value="Mito_carr"/>
    <property type="match status" value="3"/>
</dbReference>
<dbReference type="SUPFAM" id="SSF103506">
    <property type="entry name" value="Mitochondrial carrier"/>
    <property type="match status" value="1"/>
</dbReference>
<dbReference type="OrthoDB" id="448427at2759"/>
<gene>
    <name evidence="10" type="ORF">AMSG_05046</name>
</gene>
<dbReference type="InterPro" id="IPR002067">
    <property type="entry name" value="MCP"/>
</dbReference>
<comment type="similarity">
    <text evidence="2 9">Belongs to the mitochondrial carrier (TC 2.A.29) family.</text>
</comment>
<feature type="repeat" description="Solcar" evidence="8">
    <location>
        <begin position="209"/>
        <end position="301"/>
    </location>
</feature>
<keyword evidence="3 9" id="KW-0813">Transport</keyword>
<dbReference type="PANTHER" id="PTHR45618">
    <property type="entry name" value="MITOCHONDRIAL DICARBOXYLATE CARRIER-RELATED"/>
    <property type="match status" value="1"/>
</dbReference>
<proteinExistence type="inferred from homology"/>
<keyword evidence="5" id="KW-0677">Repeat</keyword>
<evidence type="ECO:0000256" key="3">
    <source>
        <dbReference type="ARBA" id="ARBA00022448"/>
    </source>
</evidence>
<reference evidence="10 11" key="1">
    <citation type="submission" date="2010-05" db="EMBL/GenBank/DDBJ databases">
        <title>The Genome Sequence of Thecamonas trahens ATCC 50062.</title>
        <authorList>
            <consortium name="The Broad Institute Genome Sequencing Platform"/>
            <person name="Russ C."/>
            <person name="Cuomo C."/>
            <person name="Shea T."/>
            <person name="Young S.K."/>
            <person name="Zeng Q."/>
            <person name="Koehrsen M."/>
            <person name="Haas B."/>
            <person name="Borodovsky M."/>
            <person name="Guigo R."/>
            <person name="Alvarado L."/>
            <person name="Berlin A."/>
            <person name="Bochicchio J."/>
            <person name="Borenstein D."/>
            <person name="Chapman S."/>
            <person name="Chen Z."/>
            <person name="Freedman E."/>
            <person name="Gellesch M."/>
            <person name="Goldberg J."/>
            <person name="Griggs A."/>
            <person name="Gujja S."/>
            <person name="Heilman E."/>
            <person name="Heiman D."/>
            <person name="Hepburn T."/>
            <person name="Howarth C."/>
            <person name="Jen D."/>
            <person name="Larson L."/>
            <person name="Mehta T."/>
            <person name="Park D."/>
            <person name="Pearson M."/>
            <person name="Roberts A."/>
            <person name="Saif S."/>
            <person name="Shenoy N."/>
            <person name="Sisk P."/>
            <person name="Stolte C."/>
            <person name="Sykes S."/>
            <person name="Thomson T."/>
            <person name="Walk T."/>
            <person name="White J."/>
            <person name="Yandava C."/>
            <person name="Burger G."/>
            <person name="Gray M.W."/>
            <person name="Holland P.W.H."/>
            <person name="King N."/>
            <person name="Lang F.B.F."/>
            <person name="Roger A.J."/>
            <person name="Ruiz-Trillo I."/>
            <person name="Lander E."/>
            <person name="Nusbaum C."/>
        </authorList>
    </citation>
    <scope>NUCLEOTIDE SEQUENCE [LARGE SCALE GENOMIC DNA]</scope>
    <source>
        <strain evidence="10 11">ATCC 50062</strain>
    </source>
</reference>
<evidence type="ECO:0000313" key="10">
    <source>
        <dbReference type="EMBL" id="KNC49084.1"/>
    </source>
</evidence>
<evidence type="ECO:0000256" key="4">
    <source>
        <dbReference type="ARBA" id="ARBA00022692"/>
    </source>
</evidence>
<evidence type="ECO:0000256" key="9">
    <source>
        <dbReference type="RuleBase" id="RU000488"/>
    </source>
</evidence>
<protein>
    <submittedName>
        <fullName evidence="10">Carrier protein</fullName>
    </submittedName>
</protein>
<dbReference type="Proteomes" id="UP000054408">
    <property type="component" value="Unassembled WGS sequence"/>
</dbReference>
<sequence length="312" mass="33402">MDSSSVAIGLAFGGIASCVAECCTIPIDVVKTRLQLQGELGATRAYTGVFDAVRTMARKEGIKALFGGLSPALLRQATYGSMRYGLYTPMKTLLGIPPDMPKDQMPLTLKVVAGAGAGALSSAICNPADLIKVRMQAAGMAGDAVKTRYTSLLHAFTHIIRNEGVLALWSGVGPTCARATVLAAAELPAYDELKYFIQKHRLLGSHSDNGLPLHAVTATGAGFVSALASSPFDVAKSRMLNQPRDPATGKGKLYKSMIDCFIKSVKAEGVLCLWNGFWPNFARIGPRVIIIFIVMEQLKKRFDPEPIDDEPE</sequence>
<dbReference type="Gene3D" id="1.50.40.10">
    <property type="entry name" value="Mitochondrial carrier domain"/>
    <property type="match status" value="1"/>
</dbReference>
<evidence type="ECO:0000256" key="5">
    <source>
        <dbReference type="ARBA" id="ARBA00022737"/>
    </source>
</evidence>
<dbReference type="PRINTS" id="PR00926">
    <property type="entry name" value="MITOCARRIER"/>
</dbReference>
<comment type="subcellular location">
    <subcellularLocation>
        <location evidence="1">Membrane</location>
        <topology evidence="1">Multi-pass membrane protein</topology>
    </subcellularLocation>
</comment>
<dbReference type="GO" id="GO:0055085">
    <property type="term" value="P:transmembrane transport"/>
    <property type="evidence" value="ECO:0007669"/>
    <property type="project" value="InterPro"/>
</dbReference>
<feature type="repeat" description="Solcar" evidence="8">
    <location>
        <begin position="105"/>
        <end position="196"/>
    </location>
</feature>
<dbReference type="OMA" id="YTSVPNC"/>
<evidence type="ECO:0000256" key="2">
    <source>
        <dbReference type="ARBA" id="ARBA00006375"/>
    </source>
</evidence>
<feature type="repeat" description="Solcar" evidence="8">
    <location>
        <begin position="4"/>
        <end position="93"/>
    </location>
</feature>
<dbReference type="eggNOG" id="KOG0753">
    <property type="taxonomic scope" value="Eukaryota"/>
</dbReference>
<dbReference type="InterPro" id="IPR018108">
    <property type="entry name" value="MCP_transmembrane"/>
</dbReference>
<evidence type="ECO:0000256" key="6">
    <source>
        <dbReference type="ARBA" id="ARBA00022989"/>
    </source>
</evidence>
<dbReference type="GO" id="GO:0016020">
    <property type="term" value="C:membrane"/>
    <property type="evidence" value="ECO:0007669"/>
    <property type="project" value="UniProtKB-SubCell"/>
</dbReference>
<evidence type="ECO:0000313" key="11">
    <source>
        <dbReference type="Proteomes" id="UP000054408"/>
    </source>
</evidence>
<dbReference type="RefSeq" id="XP_013758115.1">
    <property type="nucleotide sequence ID" value="XM_013902661.1"/>
</dbReference>
<dbReference type="InterPro" id="IPR023395">
    <property type="entry name" value="MCP_dom_sf"/>
</dbReference>
<evidence type="ECO:0000256" key="7">
    <source>
        <dbReference type="ARBA" id="ARBA00023136"/>
    </source>
</evidence>
<dbReference type="InterPro" id="IPR050391">
    <property type="entry name" value="Mito_Metabolite_Transporter"/>
</dbReference>
<keyword evidence="7 8" id="KW-0472">Membrane</keyword>
<accession>A0A0L0D9T3</accession>
<evidence type="ECO:0000256" key="8">
    <source>
        <dbReference type="PROSITE-ProRule" id="PRU00282"/>
    </source>
</evidence>
<dbReference type="EMBL" id="GL349453">
    <property type="protein sequence ID" value="KNC49084.1"/>
    <property type="molecule type" value="Genomic_DNA"/>
</dbReference>
<keyword evidence="11" id="KW-1185">Reference proteome</keyword>
<keyword evidence="4 8" id="KW-0812">Transmembrane</keyword>
<dbReference type="GeneID" id="25564545"/>